<comment type="subcellular location">
    <subcellularLocation>
        <location evidence="3 15">Plastid</location>
        <location evidence="3 15">Chloroplast</location>
    </subcellularLocation>
</comment>
<dbReference type="Pfam" id="PF00483">
    <property type="entry name" value="NTP_transferase"/>
    <property type="match status" value="1"/>
</dbReference>
<dbReference type="SUPFAM" id="SSF53448">
    <property type="entry name" value="Nucleotide-diphospho-sugar transferases"/>
    <property type="match status" value="1"/>
</dbReference>
<evidence type="ECO:0000256" key="5">
    <source>
        <dbReference type="ARBA" id="ARBA00010443"/>
    </source>
</evidence>
<dbReference type="AlphaFoldDB" id="A0AAE1YQK7"/>
<keyword evidence="13 15" id="KW-0067">ATP-binding</keyword>
<dbReference type="FunFam" id="3.90.550.10:FF:000030">
    <property type="entry name" value="Glucose-1-phosphate adenylyltransferase"/>
    <property type="match status" value="1"/>
</dbReference>
<dbReference type="InterPro" id="IPR005835">
    <property type="entry name" value="NTP_transferase_dom"/>
</dbReference>
<evidence type="ECO:0000256" key="2">
    <source>
        <dbReference type="ARBA" id="ARBA00002231"/>
    </source>
</evidence>
<organism evidence="17 18">
    <name type="scientific">Sesamum alatum</name>
    <dbReference type="NCBI Taxonomy" id="300844"/>
    <lineage>
        <taxon>Eukaryota</taxon>
        <taxon>Viridiplantae</taxon>
        <taxon>Streptophyta</taxon>
        <taxon>Embryophyta</taxon>
        <taxon>Tracheophyta</taxon>
        <taxon>Spermatophyta</taxon>
        <taxon>Magnoliopsida</taxon>
        <taxon>eudicotyledons</taxon>
        <taxon>Gunneridae</taxon>
        <taxon>Pentapetalae</taxon>
        <taxon>asterids</taxon>
        <taxon>lamiids</taxon>
        <taxon>Lamiales</taxon>
        <taxon>Pedaliaceae</taxon>
        <taxon>Sesamum</taxon>
    </lineage>
</organism>
<evidence type="ECO:0000256" key="9">
    <source>
        <dbReference type="ARBA" id="ARBA00022533"/>
    </source>
</evidence>
<name>A0AAE1YQK7_9LAMI</name>
<dbReference type="GO" id="GO:0009507">
    <property type="term" value="C:chloroplast"/>
    <property type="evidence" value="ECO:0007669"/>
    <property type="project" value="UniProtKB-SubCell"/>
</dbReference>
<dbReference type="PROSITE" id="PS00808">
    <property type="entry name" value="ADP_GLC_PYROPHOSPH_1"/>
    <property type="match status" value="1"/>
</dbReference>
<evidence type="ECO:0000256" key="6">
    <source>
        <dbReference type="ARBA" id="ARBA00011680"/>
    </source>
</evidence>
<dbReference type="GO" id="GO:0005978">
    <property type="term" value="P:glycogen biosynthetic process"/>
    <property type="evidence" value="ECO:0007669"/>
    <property type="project" value="InterPro"/>
</dbReference>
<evidence type="ECO:0000256" key="13">
    <source>
        <dbReference type="ARBA" id="ARBA00022840"/>
    </source>
</evidence>
<dbReference type="GO" id="GO:0008878">
    <property type="term" value="F:glucose-1-phosphate adenylyltransferase activity"/>
    <property type="evidence" value="ECO:0007669"/>
    <property type="project" value="UniProtKB-EC"/>
</dbReference>
<evidence type="ECO:0000256" key="3">
    <source>
        <dbReference type="ARBA" id="ARBA00004229"/>
    </source>
</evidence>
<evidence type="ECO:0000313" key="17">
    <source>
        <dbReference type="EMBL" id="KAK4434545.1"/>
    </source>
</evidence>
<evidence type="ECO:0000256" key="15">
    <source>
        <dbReference type="RuleBase" id="RU362093"/>
    </source>
</evidence>
<dbReference type="EC" id="2.7.7.27" evidence="7 15"/>
<accession>A0AAE1YQK7</accession>
<keyword evidence="10 15" id="KW-0808">Transferase</keyword>
<comment type="caution">
    <text evidence="17">The sequence shown here is derived from an EMBL/GenBank/DDBJ whole genome shotgun (WGS) entry which is preliminary data.</text>
</comment>
<feature type="domain" description="Nucleotidyl transferase" evidence="16">
    <location>
        <begin position="98"/>
        <end position="375"/>
    </location>
</feature>
<evidence type="ECO:0000256" key="11">
    <source>
        <dbReference type="ARBA" id="ARBA00022695"/>
    </source>
</evidence>
<comment type="pathway">
    <text evidence="4 15">Glycan biosynthesis; starch biosynthesis.</text>
</comment>
<evidence type="ECO:0000313" key="18">
    <source>
        <dbReference type="Proteomes" id="UP001293254"/>
    </source>
</evidence>
<dbReference type="NCBIfam" id="NF002772">
    <property type="entry name" value="PRK02862.1"/>
    <property type="match status" value="1"/>
</dbReference>
<comment type="subunit">
    <text evidence="6 15">Heterotetramer.</text>
</comment>
<dbReference type="InterPro" id="IPR011831">
    <property type="entry name" value="ADP-Glc_PPase"/>
</dbReference>
<sequence>MEGCCPTMKAKVLPIQINGGLSKGHNGFWGDSVKGSSKNNLVGAQIWKKSLGEKRVRRFKPGVAFSVLTRDINKELAALESSLFFEENPKADPKTVASIILGGGAGTRLFPLTSRRAKPAVPIGGCYRLIDVPMSNCINSGIRKIFILTQYNSFSLNRHLARTYNFGNGMNFGDGFVEVLAATQTPGDTGKRWFQGTADAVRQFIWVFEDAKHKNLEHIVILSGDHLYRMDYMDFVQKHIDTNADITVSCVPMDDSRASDYGLMKIDETGRIIQFAEKPKGSALKAMQSDTSLLGLPHDEATKFPYIASMGVYVFRTAVLLDLLKSKYPSCNDFGSEIIPSAVKDHNVQAYLFNDYWEDIGTIKSFFDANLALTEQPLKFDFNDPKTPFYTSPRFLPPTKVEKCRMVDAIVSHGCFLRECSVVHSIVGVRSRLDYGVELKDTMMMGADYYQTESEIASLVAEGKVPIGVGRNTKISNCIIDKNAKIGKDVVIANKDGVEEAERADEGFYIRSGIVVLLKNTTIKDGTVI</sequence>
<dbReference type="InterPro" id="IPR005836">
    <property type="entry name" value="ADP_Glu_pyroP_CS"/>
</dbReference>
<keyword evidence="9" id="KW-0021">Allosteric enzyme</keyword>
<dbReference type="CDD" id="cd02508">
    <property type="entry name" value="ADP_Glucose_PP"/>
    <property type="match status" value="1"/>
</dbReference>
<evidence type="ECO:0000256" key="7">
    <source>
        <dbReference type="ARBA" id="ARBA00012460"/>
    </source>
</evidence>
<keyword evidence="8 15" id="KW-0150">Chloroplast</keyword>
<comment type="function">
    <text evidence="2 15">This protein plays a role in synthesis of starch. It catalyzes the synthesis of the activated glycosyl donor, ADP-glucose from Glc-1-P and ATP.</text>
</comment>
<dbReference type="Gene3D" id="2.160.10.10">
    <property type="entry name" value="Hexapeptide repeat proteins"/>
    <property type="match status" value="1"/>
</dbReference>
<evidence type="ECO:0000256" key="12">
    <source>
        <dbReference type="ARBA" id="ARBA00022741"/>
    </source>
</evidence>
<dbReference type="NCBIfam" id="TIGR02091">
    <property type="entry name" value="glgC"/>
    <property type="match status" value="1"/>
</dbReference>
<evidence type="ECO:0000256" key="1">
    <source>
        <dbReference type="ARBA" id="ARBA00000956"/>
    </source>
</evidence>
<evidence type="ECO:0000259" key="16">
    <source>
        <dbReference type="Pfam" id="PF00483"/>
    </source>
</evidence>
<reference evidence="17" key="2">
    <citation type="journal article" date="2024" name="Plant">
        <title>Genomic evolution and insights into agronomic trait innovations of Sesamum species.</title>
        <authorList>
            <person name="Miao H."/>
            <person name="Wang L."/>
            <person name="Qu L."/>
            <person name="Liu H."/>
            <person name="Sun Y."/>
            <person name="Le M."/>
            <person name="Wang Q."/>
            <person name="Wei S."/>
            <person name="Zheng Y."/>
            <person name="Lin W."/>
            <person name="Duan Y."/>
            <person name="Cao H."/>
            <person name="Xiong S."/>
            <person name="Wang X."/>
            <person name="Wei L."/>
            <person name="Li C."/>
            <person name="Ma Q."/>
            <person name="Ju M."/>
            <person name="Zhao R."/>
            <person name="Li G."/>
            <person name="Mu C."/>
            <person name="Tian Q."/>
            <person name="Mei H."/>
            <person name="Zhang T."/>
            <person name="Gao T."/>
            <person name="Zhang H."/>
        </authorList>
    </citation>
    <scope>NUCLEOTIDE SEQUENCE</scope>
    <source>
        <strain evidence="17">3651</strain>
    </source>
</reference>
<dbReference type="PANTHER" id="PTHR43523:SF12">
    <property type="entry name" value="GLUCOSE-1-PHOSPHATE ADENYLYLTRANSFERASE LARGE SUBUNIT 1, CHLOROPLASTIC-RELATED"/>
    <property type="match status" value="1"/>
</dbReference>
<proteinExistence type="inferred from homology"/>
<dbReference type="FunFam" id="2.160.10.10:FF:000010">
    <property type="entry name" value="Glucose-1-phosphate adenylyltransferase"/>
    <property type="match status" value="1"/>
</dbReference>
<dbReference type="InterPro" id="IPR011004">
    <property type="entry name" value="Trimer_LpxA-like_sf"/>
</dbReference>
<keyword evidence="12 15" id="KW-0547">Nucleotide-binding</keyword>
<dbReference type="GO" id="GO:0019252">
    <property type="term" value="P:starch biosynthetic process"/>
    <property type="evidence" value="ECO:0007669"/>
    <property type="project" value="UniProtKB-KW"/>
</dbReference>
<dbReference type="EMBL" id="JACGWO010000002">
    <property type="protein sequence ID" value="KAK4434545.1"/>
    <property type="molecule type" value="Genomic_DNA"/>
</dbReference>
<keyword evidence="15" id="KW-0934">Plastid</keyword>
<dbReference type="GO" id="GO:0005524">
    <property type="term" value="F:ATP binding"/>
    <property type="evidence" value="ECO:0007669"/>
    <property type="project" value="UniProtKB-KW"/>
</dbReference>
<dbReference type="PROSITE" id="PS00809">
    <property type="entry name" value="ADP_GLC_PYROPHOSPH_2"/>
    <property type="match status" value="1"/>
</dbReference>
<gene>
    <name evidence="17" type="ORF">Salat_0617300</name>
</gene>
<dbReference type="Proteomes" id="UP001293254">
    <property type="component" value="Unassembled WGS sequence"/>
</dbReference>
<evidence type="ECO:0000256" key="4">
    <source>
        <dbReference type="ARBA" id="ARBA00004727"/>
    </source>
</evidence>
<dbReference type="SUPFAM" id="SSF51161">
    <property type="entry name" value="Trimeric LpxA-like enzymes"/>
    <property type="match status" value="1"/>
</dbReference>
<evidence type="ECO:0000256" key="10">
    <source>
        <dbReference type="ARBA" id="ARBA00022679"/>
    </source>
</evidence>
<dbReference type="CDD" id="cd04651">
    <property type="entry name" value="LbH_G1P_AT_C"/>
    <property type="match status" value="1"/>
</dbReference>
<comment type="similarity">
    <text evidence="5 15">Belongs to the bacterial/plant glucose-1-phosphate adenylyltransferase family.</text>
</comment>
<dbReference type="Pfam" id="PF25247">
    <property type="entry name" value="LbH_GLGC"/>
    <property type="match status" value="1"/>
</dbReference>
<dbReference type="PANTHER" id="PTHR43523">
    <property type="entry name" value="GLUCOSE-1-PHOSPHATE ADENYLYLTRANSFERASE-RELATED"/>
    <property type="match status" value="1"/>
</dbReference>
<reference evidence="17" key="1">
    <citation type="submission" date="2020-06" db="EMBL/GenBank/DDBJ databases">
        <authorList>
            <person name="Li T."/>
            <person name="Hu X."/>
            <person name="Zhang T."/>
            <person name="Song X."/>
            <person name="Zhang H."/>
            <person name="Dai N."/>
            <person name="Sheng W."/>
            <person name="Hou X."/>
            <person name="Wei L."/>
        </authorList>
    </citation>
    <scope>NUCLEOTIDE SEQUENCE</scope>
    <source>
        <strain evidence="17">3651</strain>
        <tissue evidence="17">Leaf</tissue>
    </source>
</reference>
<keyword evidence="18" id="KW-1185">Reference proteome</keyword>
<dbReference type="InterPro" id="IPR029044">
    <property type="entry name" value="Nucleotide-diphossugar_trans"/>
</dbReference>
<dbReference type="Gene3D" id="3.90.550.10">
    <property type="entry name" value="Spore Coat Polysaccharide Biosynthesis Protein SpsA, Chain A"/>
    <property type="match status" value="1"/>
</dbReference>
<evidence type="ECO:0000256" key="8">
    <source>
        <dbReference type="ARBA" id="ARBA00022528"/>
    </source>
</evidence>
<evidence type="ECO:0000256" key="14">
    <source>
        <dbReference type="ARBA" id="ARBA00022922"/>
    </source>
</evidence>
<comment type="catalytic activity">
    <reaction evidence="1 15">
        <text>alpha-D-glucose 1-phosphate + ATP + H(+) = ADP-alpha-D-glucose + diphosphate</text>
        <dbReference type="Rhea" id="RHEA:12120"/>
        <dbReference type="ChEBI" id="CHEBI:15378"/>
        <dbReference type="ChEBI" id="CHEBI:30616"/>
        <dbReference type="ChEBI" id="CHEBI:33019"/>
        <dbReference type="ChEBI" id="CHEBI:57498"/>
        <dbReference type="ChEBI" id="CHEBI:58601"/>
        <dbReference type="EC" id="2.7.7.27"/>
    </reaction>
</comment>
<protein>
    <recommendedName>
        <fullName evidence="7 15">Glucose-1-phosphate adenylyltransferase</fullName>
        <ecNumber evidence="7 15">2.7.7.27</ecNumber>
    </recommendedName>
    <alternativeName>
        <fullName evidence="15">ADP-glucose pyrophosphorylase</fullName>
    </alternativeName>
</protein>
<keyword evidence="11 15" id="KW-0548">Nucleotidyltransferase</keyword>
<keyword evidence="14 15" id="KW-0750">Starch biosynthesis</keyword>